<protein>
    <submittedName>
        <fullName evidence="4">GNAT family N-acetyltransferase</fullName>
    </submittedName>
</protein>
<proteinExistence type="predicted"/>
<keyword evidence="5" id="KW-1185">Reference proteome</keyword>
<evidence type="ECO:0000313" key="5">
    <source>
        <dbReference type="Proteomes" id="UP000515728"/>
    </source>
</evidence>
<evidence type="ECO:0000259" key="3">
    <source>
        <dbReference type="PROSITE" id="PS51186"/>
    </source>
</evidence>
<keyword evidence="2" id="KW-0012">Acyltransferase</keyword>
<dbReference type="InterPro" id="IPR050832">
    <property type="entry name" value="Bact_Acetyltransf"/>
</dbReference>
<feature type="domain" description="N-acetyltransferase" evidence="3">
    <location>
        <begin position="4"/>
        <end position="161"/>
    </location>
</feature>
<evidence type="ECO:0000256" key="1">
    <source>
        <dbReference type="ARBA" id="ARBA00022679"/>
    </source>
</evidence>
<dbReference type="Proteomes" id="UP000515728">
    <property type="component" value="Chromosome"/>
</dbReference>
<dbReference type="AlphaFoldDB" id="A0A7G7MNZ4"/>
<gene>
    <name evidence="4" type="ORF">H6H00_11810</name>
</gene>
<organism evidence="4 5">
    <name type="scientific">Pseudonocardia petroleophila</name>
    <dbReference type="NCBI Taxonomy" id="37331"/>
    <lineage>
        <taxon>Bacteria</taxon>
        <taxon>Bacillati</taxon>
        <taxon>Actinomycetota</taxon>
        <taxon>Actinomycetes</taxon>
        <taxon>Pseudonocardiales</taxon>
        <taxon>Pseudonocardiaceae</taxon>
        <taxon>Pseudonocardia</taxon>
    </lineage>
</organism>
<dbReference type="PANTHER" id="PTHR43877">
    <property type="entry name" value="AMINOALKYLPHOSPHONATE N-ACETYLTRANSFERASE-RELATED-RELATED"/>
    <property type="match status" value="1"/>
</dbReference>
<dbReference type="Pfam" id="PF00583">
    <property type="entry name" value="Acetyltransf_1"/>
    <property type="match status" value="1"/>
</dbReference>
<dbReference type="EMBL" id="CP060131">
    <property type="protein sequence ID" value="QNG54505.1"/>
    <property type="molecule type" value="Genomic_DNA"/>
</dbReference>
<sequence length="161" mass="17067">MRRVTIRPLGSGDRDAVVALSLRAWEPVFASLRSVLHGSGVFDLQYPRGWAAAQAAAVGEVCDSGRVWVADVDGVVAGFVAVVLHTDDLMGEIHMVAVDPAFQRRGLGAGLTGFALGWMAEQGMTTAMVETGGDPGHAPARATYEAAGFTHLPISRYFRTL</sequence>
<evidence type="ECO:0000256" key="2">
    <source>
        <dbReference type="ARBA" id="ARBA00023315"/>
    </source>
</evidence>
<dbReference type="InterPro" id="IPR000182">
    <property type="entry name" value="GNAT_dom"/>
</dbReference>
<dbReference type="SUPFAM" id="SSF55729">
    <property type="entry name" value="Acyl-CoA N-acyltransferases (Nat)"/>
    <property type="match status" value="1"/>
</dbReference>
<dbReference type="GO" id="GO:0016747">
    <property type="term" value="F:acyltransferase activity, transferring groups other than amino-acyl groups"/>
    <property type="evidence" value="ECO:0007669"/>
    <property type="project" value="InterPro"/>
</dbReference>
<keyword evidence="1" id="KW-0808">Transferase</keyword>
<dbReference type="Gene3D" id="3.40.630.30">
    <property type="match status" value="1"/>
</dbReference>
<reference evidence="4 5" key="1">
    <citation type="submission" date="2020-08" db="EMBL/GenBank/DDBJ databases">
        <authorList>
            <person name="Mo P."/>
        </authorList>
    </citation>
    <scope>NUCLEOTIDE SEQUENCE [LARGE SCALE GENOMIC DNA]</scope>
    <source>
        <strain evidence="4 5">CGMCC 4.1532</strain>
    </source>
</reference>
<dbReference type="KEGG" id="ppel:H6H00_11810"/>
<dbReference type="PROSITE" id="PS51186">
    <property type="entry name" value="GNAT"/>
    <property type="match status" value="1"/>
</dbReference>
<evidence type="ECO:0000313" key="4">
    <source>
        <dbReference type="EMBL" id="QNG54505.1"/>
    </source>
</evidence>
<dbReference type="CDD" id="cd04301">
    <property type="entry name" value="NAT_SF"/>
    <property type="match status" value="1"/>
</dbReference>
<dbReference type="InterPro" id="IPR016181">
    <property type="entry name" value="Acyl_CoA_acyltransferase"/>
</dbReference>
<accession>A0A7G7MNZ4</accession>
<name>A0A7G7MNZ4_9PSEU</name>